<dbReference type="SMART" id="SM00256">
    <property type="entry name" value="FBOX"/>
    <property type="match status" value="1"/>
</dbReference>
<gene>
    <name evidence="3" type="ORF">M378DRAFT_131126</name>
</gene>
<feature type="region of interest" description="Disordered" evidence="1">
    <location>
        <begin position="464"/>
        <end position="485"/>
    </location>
</feature>
<feature type="domain" description="F-box" evidence="2">
    <location>
        <begin position="18"/>
        <end position="64"/>
    </location>
</feature>
<dbReference type="Pfam" id="PF00646">
    <property type="entry name" value="F-box"/>
    <property type="match status" value="1"/>
</dbReference>
<organism evidence="3 4">
    <name type="scientific">Amanita muscaria (strain Koide BX008)</name>
    <dbReference type="NCBI Taxonomy" id="946122"/>
    <lineage>
        <taxon>Eukaryota</taxon>
        <taxon>Fungi</taxon>
        <taxon>Dikarya</taxon>
        <taxon>Basidiomycota</taxon>
        <taxon>Agaricomycotina</taxon>
        <taxon>Agaricomycetes</taxon>
        <taxon>Agaricomycetidae</taxon>
        <taxon>Agaricales</taxon>
        <taxon>Pluteineae</taxon>
        <taxon>Amanitaceae</taxon>
        <taxon>Amanita</taxon>
    </lineage>
</organism>
<dbReference type="InterPro" id="IPR001810">
    <property type="entry name" value="F-box_dom"/>
</dbReference>
<reference evidence="3 4" key="1">
    <citation type="submission" date="2014-04" db="EMBL/GenBank/DDBJ databases">
        <title>Evolutionary Origins and Diversification of the Mycorrhizal Mutualists.</title>
        <authorList>
            <consortium name="DOE Joint Genome Institute"/>
            <consortium name="Mycorrhizal Genomics Consortium"/>
            <person name="Kohler A."/>
            <person name="Kuo A."/>
            <person name="Nagy L.G."/>
            <person name="Floudas D."/>
            <person name="Copeland A."/>
            <person name="Barry K.W."/>
            <person name="Cichocki N."/>
            <person name="Veneault-Fourrey C."/>
            <person name="LaButti K."/>
            <person name="Lindquist E.A."/>
            <person name="Lipzen A."/>
            <person name="Lundell T."/>
            <person name="Morin E."/>
            <person name="Murat C."/>
            <person name="Riley R."/>
            <person name="Ohm R."/>
            <person name="Sun H."/>
            <person name="Tunlid A."/>
            <person name="Henrissat B."/>
            <person name="Grigoriev I.V."/>
            <person name="Hibbett D.S."/>
            <person name="Martin F."/>
        </authorList>
    </citation>
    <scope>NUCLEOTIDE SEQUENCE [LARGE SCALE GENOMIC DNA]</scope>
    <source>
        <strain evidence="3 4">Koide BX008</strain>
    </source>
</reference>
<dbReference type="AlphaFoldDB" id="A0A0C2WEP2"/>
<name>A0A0C2WEP2_AMAMK</name>
<dbReference type="Proteomes" id="UP000054549">
    <property type="component" value="Unassembled WGS sequence"/>
</dbReference>
<dbReference type="InParanoid" id="A0A0C2WEP2"/>
<protein>
    <recommendedName>
        <fullName evidence="2">F-box domain-containing protein</fullName>
    </recommendedName>
</protein>
<dbReference type="PROSITE" id="PS50181">
    <property type="entry name" value="FBOX"/>
    <property type="match status" value="1"/>
</dbReference>
<dbReference type="OrthoDB" id="2751409at2759"/>
<evidence type="ECO:0000313" key="3">
    <source>
        <dbReference type="EMBL" id="KIL59867.1"/>
    </source>
</evidence>
<accession>A0A0C2WEP2</accession>
<dbReference type="HOGENOM" id="CLU_007279_0_0_1"/>
<evidence type="ECO:0000313" key="4">
    <source>
        <dbReference type="Proteomes" id="UP000054549"/>
    </source>
</evidence>
<sequence length="534" mass="60291">MDSQTTSPAVLDDDYAPATISLTLPRELVERIVLLLDTKSMLKCKLVNREFNAIIQSSTLVQYYLTCIAAGVIDNPQSPLSYAERLEALKMREDAWKKLKPVFETTIKVDYQSGGLYHLTAGNYFGSDENGKDLYYCHLPSSPQDNPQWFRIPGHGPGQSWSGSIVTMDATVYDHDLIVNVISSSEVGNQTDVRRHSLDLVLLKLSTGEYHPLAHHPLIHVQRSSSARPDAAVSIVGDNLALVVHDEDGSKLFIFDWKTGHKRLQHKATEDAYKESGPVFVSPELLLVPNRILPHFEVWHLPSHPNTNPPVQILSLQIPAVSDNYFIGSIYCHGEHGPFLHSMPYFPPRPFSSSSENSIIIVNLHFEPLPEQYKLIMHRRALLDMIQKWTSPLLEQVRWADWGPPISRWWQVSETQRQLTGTSAGQRYAFSVPNPRDKGKYKIGVADFNIHNVRRNAEMMAQLRGEEDEGNGGNGGKKEENDEELETLDHKGVFSEDVFMGLKCVVYHASGEYDIDGVLMDEERLLGWKVSTRK</sequence>
<dbReference type="SUPFAM" id="SSF81383">
    <property type="entry name" value="F-box domain"/>
    <property type="match status" value="1"/>
</dbReference>
<dbReference type="Gene3D" id="1.20.1280.50">
    <property type="match status" value="1"/>
</dbReference>
<proteinExistence type="predicted"/>
<evidence type="ECO:0000256" key="1">
    <source>
        <dbReference type="SAM" id="MobiDB-lite"/>
    </source>
</evidence>
<evidence type="ECO:0000259" key="2">
    <source>
        <dbReference type="PROSITE" id="PS50181"/>
    </source>
</evidence>
<dbReference type="EMBL" id="KN818308">
    <property type="protein sequence ID" value="KIL59867.1"/>
    <property type="molecule type" value="Genomic_DNA"/>
</dbReference>
<keyword evidence="4" id="KW-1185">Reference proteome</keyword>
<dbReference type="InterPro" id="IPR036047">
    <property type="entry name" value="F-box-like_dom_sf"/>
</dbReference>